<name>A5IZX4_9BBAC</name>
<accession>A5IZX4</accession>
<keyword evidence="2" id="KW-1185">Reference proteome</keyword>
<dbReference type="RefSeq" id="YP_001257073.1">
    <property type="nucleotide sequence ID" value="NC_009503.1"/>
</dbReference>
<dbReference type="OrthoDB" id="18985at10239"/>
<dbReference type="EMBL" id="DQ288858">
    <property type="protein sequence ID" value="ABQ52065.1"/>
    <property type="molecule type" value="Genomic_DNA"/>
</dbReference>
<gene>
    <name evidence="1" type="primary">orf122</name>
    <name evidence="1" type="ORF">SlGVgp122</name>
</gene>
<evidence type="ECO:0000313" key="2">
    <source>
        <dbReference type="Proteomes" id="UP000202782"/>
    </source>
</evidence>
<dbReference type="Proteomes" id="UP000202782">
    <property type="component" value="Segment"/>
</dbReference>
<sequence length="120" mass="13429">MCIEQLQNVHIKVKGSKKALKQTDFHATDKNIINATFKSNDFVVSTVELSGIKKNCSATLSYVTLDGLYALVTNVNSYNGKIEFELESRPQLKNFHIIVHGTEAFRVYVTLAAEQQDGSY</sequence>
<organism evidence="1 2">
    <name type="scientific">Spodoptera litura granulovirus</name>
    <dbReference type="NCBI Taxonomy" id="359919"/>
    <lineage>
        <taxon>Viruses</taxon>
        <taxon>Viruses incertae sedis</taxon>
        <taxon>Naldaviricetes</taxon>
        <taxon>Lefavirales</taxon>
        <taxon>Baculoviridae</taxon>
        <taxon>Betabaculovirus</taxon>
        <taxon>Betabaculovirus spliturae</taxon>
    </lineage>
</organism>
<protein>
    <submittedName>
        <fullName evidence="1">Uncharacterized protein</fullName>
    </submittedName>
</protein>
<dbReference type="KEGG" id="vg:5184188"/>
<reference evidence="1 2" key="1">
    <citation type="journal article" date="2008" name="J. Microbiol.">
        <title>Molecular and phylogenetic characterization of Spodoptera litura granulovirus.</title>
        <authorList>
            <person name="Wang Y."/>
            <person name="Choi J.Y."/>
            <person name="Roh J.Y."/>
            <person name="Woo S.D."/>
            <person name="Jin B.R."/>
            <person name="Je Y.H."/>
        </authorList>
    </citation>
    <scope>NUCLEOTIDE SEQUENCE [LARGE SCALE GENOMIC DNA]</scope>
    <source>
        <strain evidence="1">SlGV-K1</strain>
    </source>
</reference>
<evidence type="ECO:0000313" key="1">
    <source>
        <dbReference type="EMBL" id="ABQ52065.1"/>
    </source>
</evidence>
<dbReference type="GeneID" id="5184188"/>
<proteinExistence type="predicted"/>